<reference evidence="13 14" key="1">
    <citation type="submission" date="2021-04" db="EMBL/GenBank/DDBJ databases">
        <authorList>
            <person name="Bliznina A."/>
        </authorList>
    </citation>
    <scope>NUCLEOTIDE SEQUENCE [LARGE SCALE GENOMIC DNA]</scope>
</reference>
<evidence type="ECO:0000256" key="9">
    <source>
        <dbReference type="ARBA" id="ARBA00041286"/>
    </source>
</evidence>
<dbReference type="PANTHER" id="PTHR24006">
    <property type="entry name" value="UBIQUITIN CARBOXYL-TERMINAL HYDROLASE"/>
    <property type="match status" value="1"/>
</dbReference>
<keyword evidence="14" id="KW-1185">Reference proteome</keyword>
<evidence type="ECO:0000256" key="1">
    <source>
        <dbReference type="ARBA" id="ARBA00000707"/>
    </source>
</evidence>
<keyword evidence="7" id="KW-0788">Thiol protease</keyword>
<evidence type="ECO:0000256" key="3">
    <source>
        <dbReference type="ARBA" id="ARBA00012759"/>
    </source>
</evidence>
<evidence type="ECO:0000313" key="14">
    <source>
        <dbReference type="Proteomes" id="UP001158576"/>
    </source>
</evidence>
<feature type="domain" description="USP" evidence="12">
    <location>
        <begin position="49"/>
        <end position="395"/>
    </location>
</feature>
<dbReference type="InterPro" id="IPR050164">
    <property type="entry name" value="Peptidase_C19"/>
</dbReference>
<dbReference type="PANTHER" id="PTHR24006:SF888">
    <property type="entry name" value="UBIQUITIN CARBOXYL-TERMINAL HYDROLASE 30"/>
    <property type="match status" value="1"/>
</dbReference>
<dbReference type="PROSITE" id="PS50235">
    <property type="entry name" value="USP_3"/>
    <property type="match status" value="1"/>
</dbReference>
<evidence type="ECO:0000256" key="8">
    <source>
        <dbReference type="ARBA" id="ARBA00039426"/>
    </source>
</evidence>
<evidence type="ECO:0000256" key="11">
    <source>
        <dbReference type="ARBA" id="ARBA00043004"/>
    </source>
</evidence>
<comment type="similarity">
    <text evidence="2">Belongs to the peptidase C19 family.</text>
</comment>
<evidence type="ECO:0000256" key="6">
    <source>
        <dbReference type="ARBA" id="ARBA00022801"/>
    </source>
</evidence>
<accession>A0ABN7T6Y3</accession>
<keyword evidence="6" id="KW-0378">Hydrolase</keyword>
<dbReference type="EC" id="3.4.19.12" evidence="3"/>
<proteinExistence type="inferred from homology"/>
<evidence type="ECO:0000313" key="13">
    <source>
        <dbReference type="EMBL" id="CAG5111340.1"/>
    </source>
</evidence>
<protein>
    <recommendedName>
        <fullName evidence="8">Ubiquitin carboxyl-terminal hydrolase 30</fullName>
        <ecNumber evidence="3">3.4.19.12</ecNumber>
    </recommendedName>
    <alternativeName>
        <fullName evidence="10">Deubiquitinating enzyme 30</fullName>
    </alternativeName>
    <alternativeName>
        <fullName evidence="9">Ubiquitin thioesterase 30</fullName>
    </alternativeName>
    <alternativeName>
        <fullName evidence="11">Ubiquitin-specific-processing protease 30</fullName>
    </alternativeName>
</protein>
<organism evidence="13 14">
    <name type="scientific">Oikopleura dioica</name>
    <name type="common">Tunicate</name>
    <dbReference type="NCBI Taxonomy" id="34765"/>
    <lineage>
        <taxon>Eukaryota</taxon>
        <taxon>Metazoa</taxon>
        <taxon>Chordata</taxon>
        <taxon>Tunicata</taxon>
        <taxon>Appendicularia</taxon>
        <taxon>Copelata</taxon>
        <taxon>Oikopleuridae</taxon>
        <taxon>Oikopleura</taxon>
    </lineage>
</organism>
<dbReference type="InterPro" id="IPR001394">
    <property type="entry name" value="Peptidase_C19_UCH"/>
</dbReference>
<dbReference type="Gene3D" id="3.90.70.10">
    <property type="entry name" value="Cysteine proteinases"/>
    <property type="match status" value="1"/>
</dbReference>
<name>A0ABN7T6Y3_OIKDI</name>
<dbReference type="InterPro" id="IPR018200">
    <property type="entry name" value="USP_CS"/>
</dbReference>
<evidence type="ECO:0000259" key="12">
    <source>
        <dbReference type="PROSITE" id="PS50235"/>
    </source>
</evidence>
<evidence type="ECO:0000256" key="10">
    <source>
        <dbReference type="ARBA" id="ARBA00042421"/>
    </source>
</evidence>
<evidence type="ECO:0000256" key="5">
    <source>
        <dbReference type="ARBA" id="ARBA00022786"/>
    </source>
</evidence>
<evidence type="ECO:0000256" key="4">
    <source>
        <dbReference type="ARBA" id="ARBA00022670"/>
    </source>
</evidence>
<dbReference type="InterPro" id="IPR038765">
    <property type="entry name" value="Papain-like_cys_pep_sf"/>
</dbReference>
<keyword evidence="4" id="KW-0645">Protease</keyword>
<evidence type="ECO:0000256" key="2">
    <source>
        <dbReference type="ARBA" id="ARBA00009085"/>
    </source>
</evidence>
<evidence type="ECO:0000256" key="7">
    <source>
        <dbReference type="ARBA" id="ARBA00022807"/>
    </source>
</evidence>
<dbReference type="Proteomes" id="UP001158576">
    <property type="component" value="Chromosome 2"/>
</dbReference>
<dbReference type="InterPro" id="IPR028889">
    <property type="entry name" value="USP"/>
</dbReference>
<dbReference type="EMBL" id="OU015567">
    <property type="protein sequence ID" value="CAG5111340.1"/>
    <property type="molecule type" value="Genomic_DNA"/>
</dbReference>
<sequence>MEAITKYASENKLEFLLLSTASAILLQQLIENRDYFLGYDQFSSKQIVSGLTNYSQLCYANSMLQLISTMPEYYNYFKQLREKYISPENNQKSAKNAKVLQTIIETIERINRICPAGSFFDASTKLIGLLASDSKWATSQQDCLELWTRMESAIELECHRSISNFGFLSYKSSKTADPFKWPTHFSTLREMVCSVCGKRKDSRVEKLHMLTLEQKYSANSLERTDLETSLEHYFKPETLIVNCEGCSTTSDHESGGQSSVMPSFDSSPEISLQDSLHKKSLSFASLPKYLCIQVTALWDPVSGNSFRNLRPWRYPDCLDLSKYCFLQQFESQKSNFNSKIYHLEAVIVHVGFDNCGHYYTLRKIDNAWYMCNDALIQRVLTGLNHNGAYILLYTR</sequence>
<dbReference type="Pfam" id="PF00443">
    <property type="entry name" value="UCH"/>
    <property type="match status" value="1"/>
</dbReference>
<dbReference type="CDD" id="cd02257">
    <property type="entry name" value="Peptidase_C19"/>
    <property type="match status" value="1"/>
</dbReference>
<comment type="catalytic activity">
    <reaction evidence="1">
        <text>Thiol-dependent hydrolysis of ester, thioester, amide, peptide and isopeptide bonds formed by the C-terminal Gly of ubiquitin (a 76-residue protein attached to proteins as an intracellular targeting signal).</text>
        <dbReference type="EC" id="3.4.19.12"/>
    </reaction>
</comment>
<keyword evidence="5" id="KW-0833">Ubl conjugation pathway</keyword>
<dbReference type="PROSITE" id="PS00973">
    <property type="entry name" value="USP_2"/>
    <property type="match status" value="1"/>
</dbReference>
<dbReference type="SUPFAM" id="SSF54001">
    <property type="entry name" value="Cysteine proteinases"/>
    <property type="match status" value="1"/>
</dbReference>
<gene>
    <name evidence="13" type="ORF">OKIOD_LOCUS14422</name>
</gene>